<keyword evidence="1" id="KW-0547">Nucleotide-binding</keyword>
<evidence type="ECO:0000313" key="4">
    <source>
        <dbReference type="EMBL" id="KFM76667.1"/>
    </source>
</evidence>
<organism evidence="4 5">
    <name type="scientific">Stegodyphus mimosarum</name>
    <name type="common">African social velvet spider</name>
    <dbReference type="NCBI Taxonomy" id="407821"/>
    <lineage>
        <taxon>Eukaryota</taxon>
        <taxon>Metazoa</taxon>
        <taxon>Ecdysozoa</taxon>
        <taxon>Arthropoda</taxon>
        <taxon>Chelicerata</taxon>
        <taxon>Arachnida</taxon>
        <taxon>Araneae</taxon>
        <taxon>Araneomorphae</taxon>
        <taxon>Entelegynae</taxon>
        <taxon>Eresoidea</taxon>
        <taxon>Eresidae</taxon>
        <taxon>Stegodyphus</taxon>
    </lineage>
</organism>
<evidence type="ECO:0000259" key="3">
    <source>
        <dbReference type="Pfam" id="PF17865"/>
    </source>
</evidence>
<dbReference type="STRING" id="407821.A0A087UH28"/>
<accession>A0A087UH28</accession>
<dbReference type="PANTHER" id="PTHR48103:SF2">
    <property type="entry name" value="MIDASIN"/>
    <property type="match status" value="1"/>
</dbReference>
<keyword evidence="5" id="KW-1185">Reference proteome</keyword>
<dbReference type="OrthoDB" id="422220at2759"/>
<name>A0A087UH28_STEMI</name>
<dbReference type="GO" id="GO:0000027">
    <property type="term" value="P:ribosomal large subunit assembly"/>
    <property type="evidence" value="ECO:0007669"/>
    <property type="project" value="TreeGrafter"/>
</dbReference>
<protein>
    <submittedName>
        <fullName evidence="4">Midasin</fullName>
    </submittedName>
</protein>
<sequence>MNPATDIGKKDLPAGIRSRFTEFFVQEIDDKIDLTILVQMYLRGLSLNPSVIENVVDFYIFIKKAATEKLNDGTGHHP</sequence>
<feature type="domain" description="Midasin AAA lid" evidence="3">
    <location>
        <begin position="33"/>
        <end position="78"/>
    </location>
</feature>
<dbReference type="InterPro" id="IPR041190">
    <property type="entry name" value="Midasin_AAA_lid_5"/>
</dbReference>
<evidence type="ECO:0000256" key="2">
    <source>
        <dbReference type="ARBA" id="ARBA00022840"/>
    </source>
</evidence>
<dbReference type="GO" id="GO:0030687">
    <property type="term" value="C:preribosome, large subunit precursor"/>
    <property type="evidence" value="ECO:0007669"/>
    <property type="project" value="TreeGrafter"/>
</dbReference>
<dbReference type="GO" id="GO:0005634">
    <property type="term" value="C:nucleus"/>
    <property type="evidence" value="ECO:0007669"/>
    <property type="project" value="TreeGrafter"/>
</dbReference>
<reference evidence="4 5" key="1">
    <citation type="submission" date="2013-11" db="EMBL/GenBank/DDBJ databases">
        <title>Genome sequencing of Stegodyphus mimosarum.</title>
        <authorList>
            <person name="Bechsgaard J."/>
        </authorList>
    </citation>
    <scope>NUCLEOTIDE SEQUENCE [LARGE SCALE GENOMIC DNA]</scope>
</reference>
<dbReference type="Pfam" id="PF17865">
    <property type="entry name" value="AAA_lid_5"/>
    <property type="match status" value="1"/>
</dbReference>
<dbReference type="Proteomes" id="UP000054359">
    <property type="component" value="Unassembled WGS sequence"/>
</dbReference>
<evidence type="ECO:0000313" key="5">
    <source>
        <dbReference type="Proteomes" id="UP000054359"/>
    </source>
</evidence>
<dbReference type="AlphaFoldDB" id="A0A087UH28"/>
<dbReference type="PANTHER" id="PTHR48103">
    <property type="entry name" value="MIDASIN-RELATED"/>
    <property type="match status" value="1"/>
</dbReference>
<dbReference type="EMBL" id="KK119760">
    <property type="protein sequence ID" value="KFM76667.1"/>
    <property type="molecule type" value="Genomic_DNA"/>
</dbReference>
<gene>
    <name evidence="4" type="ORF">X975_16053</name>
</gene>
<dbReference type="GO" id="GO:0000055">
    <property type="term" value="P:ribosomal large subunit export from nucleus"/>
    <property type="evidence" value="ECO:0007669"/>
    <property type="project" value="TreeGrafter"/>
</dbReference>
<feature type="non-terminal residue" evidence="4">
    <location>
        <position position="78"/>
    </location>
</feature>
<keyword evidence="2" id="KW-0067">ATP-binding</keyword>
<evidence type="ECO:0000256" key="1">
    <source>
        <dbReference type="ARBA" id="ARBA00022741"/>
    </source>
</evidence>
<proteinExistence type="predicted"/>
<dbReference type="GO" id="GO:0005524">
    <property type="term" value="F:ATP binding"/>
    <property type="evidence" value="ECO:0007669"/>
    <property type="project" value="UniProtKB-KW"/>
</dbReference>